<name>A0A0A3Z866_9GAMM</name>
<dbReference type="RefSeq" id="WP_034888841.1">
    <property type="nucleotide sequence ID" value="NZ_JRUQ01000018.1"/>
</dbReference>
<dbReference type="EMBL" id="JRUQ01000018">
    <property type="protein sequence ID" value="KGT95287.1"/>
    <property type="molecule type" value="Genomic_DNA"/>
</dbReference>
<accession>A0A0A3Z866</accession>
<evidence type="ECO:0000313" key="2">
    <source>
        <dbReference type="Proteomes" id="UP000030351"/>
    </source>
</evidence>
<organism evidence="1 2">
    <name type="scientific">Erwinia typographi</name>
    <dbReference type="NCBI Taxonomy" id="371042"/>
    <lineage>
        <taxon>Bacteria</taxon>
        <taxon>Pseudomonadati</taxon>
        <taxon>Pseudomonadota</taxon>
        <taxon>Gammaproteobacteria</taxon>
        <taxon>Enterobacterales</taxon>
        <taxon>Erwiniaceae</taxon>
        <taxon>Erwinia</taxon>
    </lineage>
</organism>
<keyword evidence="2" id="KW-1185">Reference proteome</keyword>
<proteinExistence type="predicted"/>
<comment type="caution">
    <text evidence="1">The sequence shown here is derived from an EMBL/GenBank/DDBJ whole genome shotgun (WGS) entry which is preliminary data.</text>
</comment>
<dbReference type="AlphaFoldDB" id="A0A0A3Z866"/>
<reference evidence="1 2" key="1">
    <citation type="submission" date="2014-10" db="EMBL/GenBank/DDBJ databases">
        <title>Genome sequence of Erwinia typographi M043b.</title>
        <authorList>
            <person name="Chan K.-G."/>
            <person name="Tan W.-S."/>
        </authorList>
    </citation>
    <scope>NUCLEOTIDE SEQUENCE [LARGE SCALE GENOMIC DNA]</scope>
    <source>
        <strain evidence="1 2">M043b</strain>
    </source>
</reference>
<evidence type="ECO:0000313" key="1">
    <source>
        <dbReference type="EMBL" id="KGT95287.1"/>
    </source>
</evidence>
<dbReference type="OrthoDB" id="6549742at2"/>
<dbReference type="Proteomes" id="UP000030351">
    <property type="component" value="Unassembled WGS sequence"/>
</dbReference>
<gene>
    <name evidence="1" type="ORF">NG99_04510</name>
</gene>
<dbReference type="STRING" id="371042.NG99_04510"/>
<protein>
    <submittedName>
        <fullName evidence="1">Uncharacterized protein</fullName>
    </submittedName>
</protein>
<sequence length="78" mass="8669">MNFSAICQTMTDDACEIISALSQSPTLPLHSIVFVTGLDCHVARFILEQMTVSGMAEERNGQWRLSEAFMASRYHAMA</sequence>